<dbReference type="Gene3D" id="2.60.40.10">
    <property type="entry name" value="Immunoglobulins"/>
    <property type="match status" value="1"/>
</dbReference>
<dbReference type="InterPro" id="IPR013783">
    <property type="entry name" value="Ig-like_fold"/>
</dbReference>
<proteinExistence type="predicted"/>
<dbReference type="EMBL" id="LLXL01000688">
    <property type="protein sequence ID" value="PKK69795.1"/>
    <property type="molecule type" value="Genomic_DNA"/>
</dbReference>
<evidence type="ECO:0000259" key="1">
    <source>
        <dbReference type="PROSITE" id="PS50097"/>
    </source>
</evidence>
<comment type="caution">
    <text evidence="2">The sequence shown here is derived from an EMBL/GenBank/DDBJ whole genome shotgun (WGS) entry which is preliminary data.</text>
</comment>
<sequence length="480" mass="55482">MDDNKLLQKLSQNLLEILDDDEYYDIKIEVGNDPYVKVFRAHMVILNYRSTYLRRILSSSKKNDDETLVQIRLPNILPEIFQIILRYIYGGKISLEDYDTLDIVKILIAASELNLHELITYLQSFLIKNKVNWMGQNFNLVYQTSFENDSFSVLQKYCTDLVSKDPDKIFKSLDLSSVPENLLISLIQNDNLQMSEIQVWKNVLKWGLAQNPELSSNPSNYSKDDFNTLKNTLQQCIPFIRFYNFTSKEFSDNVLPYKEVLPEELFMDLLKTFLDPDRKPPLSDRQNRKEGKKTEVKEEIVVKKSPVKAYNASMLNARFIEDVNVPDGTILSPQTKFLKIWKMSNNGSITWPESTALHFAGGERMFNNDLIKSSLATSRSNSFSDEEELHCPRCTFYILPNRTSCEMCGTNITRREHENRSDEKPKIHIGPVEVGKDVGIAVDLQAPSKPGKYVSYWRLTDSEGNQFGHKIWCDITVEDD</sequence>
<protein>
    <recommendedName>
        <fullName evidence="1">BTB domain-containing protein</fullName>
    </recommendedName>
</protein>
<evidence type="ECO:0000313" key="3">
    <source>
        <dbReference type="Proteomes" id="UP000233469"/>
    </source>
</evidence>
<dbReference type="PROSITE" id="PS50097">
    <property type="entry name" value="BTB"/>
    <property type="match status" value="1"/>
</dbReference>
<reference evidence="2 3" key="1">
    <citation type="submission" date="2016-04" db="EMBL/GenBank/DDBJ databases">
        <title>Genome analyses suggest a sexual origin of heterokaryosis in a supposedly ancient asexual fungus.</title>
        <authorList>
            <person name="Ropars J."/>
            <person name="Sedzielewska K."/>
            <person name="Noel J."/>
            <person name="Charron P."/>
            <person name="Farinelli L."/>
            <person name="Marton T."/>
            <person name="Kruger M."/>
            <person name="Pelin A."/>
            <person name="Brachmann A."/>
            <person name="Corradi N."/>
        </authorList>
    </citation>
    <scope>NUCLEOTIDE SEQUENCE [LARGE SCALE GENOMIC DNA]</scope>
    <source>
        <strain evidence="2 3">C2</strain>
    </source>
</reference>
<dbReference type="Pfam" id="PF00651">
    <property type="entry name" value="BTB"/>
    <property type="match status" value="1"/>
</dbReference>
<dbReference type="SUPFAM" id="SSF54695">
    <property type="entry name" value="POZ domain"/>
    <property type="match status" value="1"/>
</dbReference>
<dbReference type="VEuPathDB" id="FungiDB:RhiirA1_537818"/>
<dbReference type="Proteomes" id="UP000233469">
    <property type="component" value="Unassembled WGS sequence"/>
</dbReference>
<reference evidence="2 3" key="2">
    <citation type="submission" date="2017-10" db="EMBL/GenBank/DDBJ databases">
        <title>Extensive intraspecific genome diversity in a model arbuscular mycorrhizal fungus.</title>
        <authorList>
            <person name="Chen E.C.H."/>
            <person name="Morin E."/>
            <person name="Baudet D."/>
            <person name="Noel J."/>
            <person name="Ndikumana S."/>
            <person name="Charron P."/>
            <person name="St-Onge C."/>
            <person name="Giorgi J."/>
            <person name="Grigoriev I.V."/>
            <person name="Roux C."/>
            <person name="Martin F.M."/>
            <person name="Corradi N."/>
        </authorList>
    </citation>
    <scope>NUCLEOTIDE SEQUENCE [LARGE SCALE GENOMIC DNA]</scope>
    <source>
        <strain evidence="2 3">C2</strain>
    </source>
</reference>
<dbReference type="CDD" id="cd14947">
    <property type="entry name" value="NBR1_like"/>
    <property type="match status" value="1"/>
</dbReference>
<dbReference type="Gene3D" id="1.25.40.420">
    <property type="match status" value="1"/>
</dbReference>
<dbReference type="PANTHER" id="PTHR20930:SF0">
    <property type="entry name" value="PROTEIN ILRUN"/>
    <property type="match status" value="1"/>
</dbReference>
<dbReference type="CDD" id="cd18186">
    <property type="entry name" value="BTB_POZ_ZBTB_KLHL-like"/>
    <property type="match status" value="1"/>
</dbReference>
<organism evidence="2 3">
    <name type="scientific">Rhizophagus irregularis</name>
    <dbReference type="NCBI Taxonomy" id="588596"/>
    <lineage>
        <taxon>Eukaryota</taxon>
        <taxon>Fungi</taxon>
        <taxon>Fungi incertae sedis</taxon>
        <taxon>Mucoromycota</taxon>
        <taxon>Glomeromycotina</taxon>
        <taxon>Glomeromycetes</taxon>
        <taxon>Glomerales</taxon>
        <taxon>Glomeraceae</taxon>
        <taxon>Rhizophagus</taxon>
    </lineage>
</organism>
<gene>
    <name evidence="2" type="ORF">RhiirC2_780573</name>
</gene>
<name>A0A2N1N797_9GLOM</name>
<dbReference type="SMART" id="SM00225">
    <property type="entry name" value="BTB"/>
    <property type="match status" value="1"/>
</dbReference>
<dbReference type="Gene3D" id="3.30.710.10">
    <property type="entry name" value="Potassium Channel Kv1.1, Chain A"/>
    <property type="match status" value="1"/>
</dbReference>
<dbReference type="PANTHER" id="PTHR20930">
    <property type="entry name" value="OVARIAN CARCINOMA ANTIGEN CA125-RELATED"/>
    <property type="match status" value="1"/>
</dbReference>
<dbReference type="VEuPathDB" id="FungiDB:FUN_000389"/>
<accession>A0A2N1N797</accession>
<evidence type="ECO:0000313" key="2">
    <source>
        <dbReference type="EMBL" id="PKK69795.1"/>
    </source>
</evidence>
<dbReference type="VEuPathDB" id="FungiDB:RhiirFUN_017767"/>
<dbReference type="InterPro" id="IPR011333">
    <property type="entry name" value="SKP1/BTB/POZ_sf"/>
</dbReference>
<dbReference type="Pfam" id="PF16158">
    <property type="entry name" value="N_BRCA1_IG"/>
    <property type="match status" value="2"/>
</dbReference>
<feature type="domain" description="BTB" evidence="1">
    <location>
        <begin position="24"/>
        <end position="97"/>
    </location>
</feature>
<dbReference type="AlphaFoldDB" id="A0A2N1N797"/>
<dbReference type="InterPro" id="IPR032350">
    <property type="entry name" value="Nbr1_FW"/>
</dbReference>
<dbReference type="InterPro" id="IPR000210">
    <property type="entry name" value="BTB/POZ_dom"/>
</dbReference>